<proteinExistence type="predicted"/>
<feature type="compositionally biased region" description="Basic and acidic residues" evidence="1">
    <location>
        <begin position="107"/>
        <end position="117"/>
    </location>
</feature>
<evidence type="ECO:0000256" key="1">
    <source>
        <dbReference type="SAM" id="MobiDB-lite"/>
    </source>
</evidence>
<protein>
    <submittedName>
        <fullName evidence="2">Uncharacterized protein</fullName>
    </submittedName>
</protein>
<dbReference type="OrthoDB" id="3709982at2759"/>
<reference evidence="3" key="1">
    <citation type="journal article" date="2015" name="PLoS Genet.">
        <title>The dynamic genome and transcriptome of the human fungal pathogen Blastomyces and close relative Emmonsia.</title>
        <authorList>
            <person name="Munoz J.F."/>
            <person name="Gauthier G.M."/>
            <person name="Desjardins C.A."/>
            <person name="Gallo J.E."/>
            <person name="Holder J."/>
            <person name="Sullivan T.D."/>
            <person name="Marty A.J."/>
            <person name="Carmen J.C."/>
            <person name="Chen Z."/>
            <person name="Ding L."/>
            <person name="Gujja S."/>
            <person name="Magrini V."/>
            <person name="Misas E."/>
            <person name="Mitreva M."/>
            <person name="Priest M."/>
            <person name="Saif S."/>
            <person name="Whiston E.A."/>
            <person name="Young S."/>
            <person name="Zeng Q."/>
            <person name="Goldman W.E."/>
            <person name="Mardis E.R."/>
            <person name="Taylor J.W."/>
            <person name="McEwen J.G."/>
            <person name="Clay O.K."/>
            <person name="Klein B.S."/>
            <person name="Cuomo C.A."/>
        </authorList>
    </citation>
    <scope>NUCLEOTIDE SEQUENCE [LARGE SCALE GENOMIC DNA]</scope>
    <source>
        <strain evidence="3">UAMH 3008</strain>
    </source>
</reference>
<feature type="region of interest" description="Disordered" evidence="1">
    <location>
        <begin position="94"/>
        <end position="123"/>
    </location>
</feature>
<dbReference type="Proteomes" id="UP000034164">
    <property type="component" value="Unassembled WGS sequence"/>
</dbReference>
<sequence length="123" mass="14348">MTQVAPKRIVLKCHDRHWKTQNEMLKAFFNSQGLELELLDKDLYIHILFEPSSPSHLFFVLDLHCKTIPDINLSQLELQIFRVSKHEPFTFTDLGDVGRKQAQPRSLDTRWGTDERTGISQTN</sequence>
<evidence type="ECO:0000313" key="2">
    <source>
        <dbReference type="EMBL" id="KKZ61924.1"/>
    </source>
</evidence>
<comment type="caution">
    <text evidence="2">The sequence shown here is derived from an EMBL/GenBank/DDBJ whole genome shotgun (WGS) entry which is preliminary data.</text>
</comment>
<evidence type="ECO:0000313" key="3">
    <source>
        <dbReference type="Proteomes" id="UP000034164"/>
    </source>
</evidence>
<organism evidence="2 3">
    <name type="scientific">[Emmonsia] crescens</name>
    <dbReference type="NCBI Taxonomy" id="73230"/>
    <lineage>
        <taxon>Eukaryota</taxon>
        <taxon>Fungi</taxon>
        <taxon>Dikarya</taxon>
        <taxon>Ascomycota</taxon>
        <taxon>Pezizomycotina</taxon>
        <taxon>Eurotiomycetes</taxon>
        <taxon>Eurotiomycetidae</taxon>
        <taxon>Onygenales</taxon>
        <taxon>Ajellomycetaceae</taxon>
        <taxon>Emergomyces</taxon>
    </lineage>
</organism>
<name>A0A0G2J011_9EURO</name>
<dbReference type="VEuPathDB" id="FungiDB:EMCG_00486"/>
<gene>
    <name evidence="2" type="ORF">EMCG_00486</name>
</gene>
<dbReference type="AlphaFoldDB" id="A0A0G2J011"/>
<accession>A0A0G2J011</accession>
<dbReference type="EMBL" id="LCZI01001214">
    <property type="protein sequence ID" value="KKZ61924.1"/>
    <property type="molecule type" value="Genomic_DNA"/>
</dbReference>